<feature type="domain" description="Rhodanese" evidence="2">
    <location>
        <begin position="15"/>
        <end position="135"/>
    </location>
</feature>
<dbReference type="SUPFAM" id="SSF52821">
    <property type="entry name" value="Rhodanese/Cell cycle control phosphatase"/>
    <property type="match status" value="2"/>
</dbReference>
<proteinExistence type="predicted"/>
<dbReference type="InterPro" id="IPR051126">
    <property type="entry name" value="Thiosulfate_sulfurtransferase"/>
</dbReference>
<evidence type="ECO:0000313" key="4">
    <source>
        <dbReference type="Proteomes" id="UP000265715"/>
    </source>
</evidence>
<evidence type="ECO:0000259" key="2">
    <source>
        <dbReference type="PROSITE" id="PS50206"/>
    </source>
</evidence>
<dbReference type="InterPro" id="IPR036873">
    <property type="entry name" value="Rhodanese-like_dom_sf"/>
</dbReference>
<dbReference type="AlphaFoldDB" id="A0A399EWE4"/>
<dbReference type="Gene3D" id="3.40.250.10">
    <property type="entry name" value="Rhodanese-like domain"/>
    <property type="match status" value="2"/>
</dbReference>
<dbReference type="PROSITE" id="PS50206">
    <property type="entry name" value="RHODANESE_3"/>
    <property type="match status" value="2"/>
</dbReference>
<dbReference type="CDD" id="cd01449">
    <property type="entry name" value="TST_Repeat_2"/>
    <property type="match status" value="1"/>
</dbReference>
<dbReference type="RefSeq" id="WP_119314257.1">
    <property type="nucleotide sequence ID" value="NZ_QXDL01000030.1"/>
</dbReference>
<evidence type="ECO:0000313" key="3">
    <source>
        <dbReference type="EMBL" id="RIH87955.1"/>
    </source>
</evidence>
<dbReference type="PROSITE" id="PS00380">
    <property type="entry name" value="RHODANESE_1"/>
    <property type="match status" value="1"/>
</dbReference>
<dbReference type="FunFam" id="3.40.250.10:FF:000035">
    <property type="entry name" value="Thiosulfate sulfurtransferase"/>
    <property type="match status" value="1"/>
</dbReference>
<organism evidence="3 4">
    <name type="scientific">Calidithermus terrae</name>
    <dbReference type="NCBI Taxonomy" id="1408545"/>
    <lineage>
        <taxon>Bacteria</taxon>
        <taxon>Thermotogati</taxon>
        <taxon>Deinococcota</taxon>
        <taxon>Deinococci</taxon>
        <taxon>Thermales</taxon>
        <taxon>Thermaceae</taxon>
        <taxon>Calidithermus</taxon>
    </lineage>
</organism>
<feature type="domain" description="Rhodanese" evidence="2">
    <location>
        <begin position="163"/>
        <end position="272"/>
    </location>
</feature>
<dbReference type="InterPro" id="IPR001307">
    <property type="entry name" value="Thiosulphate_STrfase_CS"/>
</dbReference>
<dbReference type="CDD" id="cd01448">
    <property type="entry name" value="TST_Repeat_1"/>
    <property type="match status" value="1"/>
</dbReference>
<dbReference type="PANTHER" id="PTHR43855:SF1">
    <property type="entry name" value="THIOSULFATE SULFURTRANSFERASE"/>
    <property type="match status" value="1"/>
</dbReference>
<sequence>MHPLVTAEWLLEHLQDPEVRIADVRFSLADPLAGRMAYLEAHIPGAVYLDLETDLSGPVRPDRKGGRHPLPDPQALAATLGEDGIGDEHFVVAYDENGMFAPRLWWLLRWLGHERVAVLDGGIRAFVAAGGSLTAERPEYPRATFTPRPQEGWVVSAEEVASRAPGTVLIDARAPERYRGEVEPIDPVAGHIPGAINRNWADNFEPDGRHKPPQALRERFAAGEGKELILYCGSGVSASANLLALEVAGIRGARLYAGSWSDWVSDPSRPVAKGEEG</sequence>
<keyword evidence="4" id="KW-1185">Reference proteome</keyword>
<keyword evidence="1" id="KW-0677">Repeat</keyword>
<dbReference type="SMART" id="SM00450">
    <property type="entry name" value="RHOD"/>
    <property type="match status" value="2"/>
</dbReference>
<keyword evidence="3" id="KW-0808">Transferase</keyword>
<evidence type="ECO:0000256" key="1">
    <source>
        <dbReference type="ARBA" id="ARBA00022737"/>
    </source>
</evidence>
<gene>
    <name evidence="3" type="primary">sseB</name>
    <name evidence="3" type="ORF">Mterra_01088</name>
</gene>
<protein>
    <submittedName>
        <fullName evidence="3">Putative thiosulfate sulfurtransferase SseB</fullName>
        <ecNumber evidence="3">2.8.1.1</ecNumber>
    </submittedName>
</protein>
<dbReference type="PANTHER" id="PTHR43855">
    <property type="entry name" value="THIOSULFATE SULFURTRANSFERASE"/>
    <property type="match status" value="1"/>
</dbReference>
<dbReference type="Proteomes" id="UP000265715">
    <property type="component" value="Unassembled WGS sequence"/>
</dbReference>
<reference evidence="3 4" key="1">
    <citation type="submission" date="2018-08" db="EMBL/GenBank/DDBJ databases">
        <title>Meiothermus terrae DSM 26712 genome sequencing project.</title>
        <authorList>
            <person name="Da Costa M.S."/>
            <person name="Albuquerque L."/>
            <person name="Raposo P."/>
            <person name="Froufe H.J.C."/>
            <person name="Barroso C.S."/>
            <person name="Egas C."/>
        </authorList>
    </citation>
    <scope>NUCLEOTIDE SEQUENCE [LARGE SCALE GENOMIC DNA]</scope>
    <source>
        <strain evidence="3 4">DSM 26712</strain>
    </source>
</reference>
<dbReference type="Pfam" id="PF00581">
    <property type="entry name" value="Rhodanese"/>
    <property type="match status" value="2"/>
</dbReference>
<dbReference type="GO" id="GO:0004792">
    <property type="term" value="F:thiosulfate-cyanide sulfurtransferase activity"/>
    <property type="evidence" value="ECO:0007669"/>
    <property type="project" value="UniProtKB-EC"/>
</dbReference>
<dbReference type="EC" id="2.8.1.1" evidence="3"/>
<dbReference type="OrthoDB" id="9770030at2"/>
<name>A0A399EWE4_9DEIN</name>
<comment type="caution">
    <text evidence="3">The sequence shown here is derived from an EMBL/GenBank/DDBJ whole genome shotgun (WGS) entry which is preliminary data.</text>
</comment>
<accession>A0A399EWE4</accession>
<dbReference type="EMBL" id="QXDL01000030">
    <property type="protein sequence ID" value="RIH87955.1"/>
    <property type="molecule type" value="Genomic_DNA"/>
</dbReference>
<dbReference type="InterPro" id="IPR001763">
    <property type="entry name" value="Rhodanese-like_dom"/>
</dbReference>